<dbReference type="InterPro" id="IPR013976">
    <property type="entry name" value="HDOD"/>
</dbReference>
<protein>
    <recommendedName>
        <fullName evidence="1">EAL domain-containing protein</fullName>
    </recommendedName>
</protein>
<accession>A0ABQ6H693</accession>
<keyword evidence="3" id="KW-1185">Reference proteome</keyword>
<dbReference type="InterPro" id="IPR001633">
    <property type="entry name" value="EAL_dom"/>
</dbReference>
<evidence type="ECO:0000313" key="2">
    <source>
        <dbReference type="EMBL" id="GLX81966.1"/>
    </source>
</evidence>
<dbReference type="Pfam" id="PF08668">
    <property type="entry name" value="HDOD"/>
    <property type="match status" value="1"/>
</dbReference>
<dbReference type="Proteomes" id="UP001157133">
    <property type="component" value="Unassembled WGS sequence"/>
</dbReference>
<feature type="domain" description="EAL" evidence="1">
    <location>
        <begin position="1"/>
        <end position="205"/>
    </location>
</feature>
<dbReference type="SMART" id="SM00052">
    <property type="entry name" value="EAL"/>
    <property type="match status" value="1"/>
</dbReference>
<dbReference type="InterPro" id="IPR050706">
    <property type="entry name" value="Cyclic-di-GMP_PDE-like"/>
</dbReference>
<dbReference type="Gene3D" id="3.20.20.450">
    <property type="entry name" value="EAL domain"/>
    <property type="match status" value="1"/>
</dbReference>
<evidence type="ECO:0000259" key="1">
    <source>
        <dbReference type="PROSITE" id="PS50883"/>
    </source>
</evidence>
<dbReference type="Pfam" id="PF00563">
    <property type="entry name" value="EAL"/>
    <property type="match status" value="1"/>
</dbReference>
<proteinExistence type="predicted"/>
<dbReference type="SUPFAM" id="SSF141868">
    <property type="entry name" value="EAL domain-like"/>
    <property type="match status" value="1"/>
</dbReference>
<dbReference type="InterPro" id="IPR035919">
    <property type="entry name" value="EAL_sf"/>
</dbReference>
<organism evidence="2 3">
    <name type="scientific">Thalassotalea eurytherma</name>
    <dbReference type="NCBI Taxonomy" id="1144278"/>
    <lineage>
        <taxon>Bacteria</taxon>
        <taxon>Pseudomonadati</taxon>
        <taxon>Pseudomonadota</taxon>
        <taxon>Gammaproteobacteria</taxon>
        <taxon>Alteromonadales</taxon>
        <taxon>Colwelliaceae</taxon>
        <taxon>Thalassotalea</taxon>
    </lineage>
</organism>
<dbReference type="PANTHER" id="PTHR33121:SF76">
    <property type="entry name" value="SIGNALING PROTEIN"/>
    <property type="match status" value="1"/>
</dbReference>
<reference evidence="2 3" key="1">
    <citation type="submission" date="2023-03" db="EMBL/GenBank/DDBJ databases">
        <title>Draft genome sequence of Thalassotalea eurytherma JCM 18482T.</title>
        <authorList>
            <person name="Sawabe T."/>
        </authorList>
    </citation>
    <scope>NUCLEOTIDE SEQUENCE [LARGE SCALE GENOMIC DNA]</scope>
    <source>
        <strain evidence="2 3">JCM 18482</strain>
    </source>
</reference>
<dbReference type="SUPFAM" id="SSF109604">
    <property type="entry name" value="HD-domain/PDEase-like"/>
    <property type="match status" value="1"/>
</dbReference>
<name>A0ABQ6H693_9GAMM</name>
<dbReference type="PROSITE" id="PS50883">
    <property type="entry name" value="EAL"/>
    <property type="match status" value="1"/>
</dbReference>
<evidence type="ECO:0000313" key="3">
    <source>
        <dbReference type="Proteomes" id="UP001157133"/>
    </source>
</evidence>
<dbReference type="EMBL" id="BSSU01000006">
    <property type="protein sequence ID" value="GLX81966.1"/>
    <property type="molecule type" value="Genomic_DNA"/>
</dbReference>
<comment type="caution">
    <text evidence="2">The sequence shown here is derived from an EMBL/GenBank/DDBJ whole genome shotgun (WGS) entry which is preliminary data.</text>
</comment>
<dbReference type="Gene3D" id="1.10.3210.10">
    <property type="entry name" value="Hypothetical protein af1432"/>
    <property type="match status" value="1"/>
</dbReference>
<sequence>MELYLARQAILGRRKNLVAYELFFRDGPENFFPNIDAHEATSKLISRTHFNKGISEVSGGKLALINFSEESLLKRLPLLLPKHEIVIEILEDVTPSDEVYQACVEMYRQGYTFALDDFVYRREWRRFLQLVEVIKFDLMHTPLDKIEPLIIQLKEKTNIKLLAEKVETQEEYQQAMDMGFHFFQGYYFTKPEMKSVHKNDTNEHLLLLFQESIATELNHRKIQNLLEQDSALAYRLLCFVNSGRFPLKTRISCIKEAMTYLGDSQLRHLLNLFVTTFLVQTKTP</sequence>
<gene>
    <name evidence="2" type="ORF">theurythT_14180</name>
</gene>
<dbReference type="PANTHER" id="PTHR33121">
    <property type="entry name" value="CYCLIC DI-GMP PHOSPHODIESTERASE PDEF"/>
    <property type="match status" value="1"/>
</dbReference>
<dbReference type="RefSeq" id="WP_284207311.1">
    <property type="nucleotide sequence ID" value="NZ_BSSU01000006.1"/>
</dbReference>